<protein>
    <submittedName>
        <fullName evidence="2">Uncharacterized protein</fullName>
    </submittedName>
</protein>
<gene>
    <name evidence="2" type="ORF">HCBG_07394</name>
</gene>
<dbReference type="RefSeq" id="XP_045284650.1">
    <property type="nucleotide sequence ID" value="XM_045434443.1"/>
</dbReference>
<dbReference type="VEuPathDB" id="FungiDB:I7I50_07827"/>
<keyword evidence="3" id="KW-1185">Reference proteome</keyword>
<accession>C0NW64</accession>
<feature type="region of interest" description="Disordered" evidence="1">
    <location>
        <begin position="1"/>
        <end position="67"/>
    </location>
</feature>
<dbReference type="AlphaFoldDB" id="C0NW64"/>
<dbReference type="EMBL" id="GG663374">
    <property type="protein sequence ID" value="EEH04169.1"/>
    <property type="molecule type" value="Genomic_DNA"/>
</dbReference>
<feature type="region of interest" description="Disordered" evidence="1">
    <location>
        <begin position="212"/>
        <end position="238"/>
    </location>
</feature>
<evidence type="ECO:0000256" key="1">
    <source>
        <dbReference type="SAM" id="MobiDB-lite"/>
    </source>
</evidence>
<evidence type="ECO:0000313" key="2">
    <source>
        <dbReference type="EMBL" id="EEH04169.1"/>
    </source>
</evidence>
<dbReference type="GeneID" id="69040410"/>
<sequence>MPPQKDSRFGGRQNNGRRARASPTPPFSPKMASSSQDKRMVDVIGSEEPGVWTQDSPGGHASPAPISSSITETAAEAELAMPSARCPGTSPLPCPGLPGAGSSSYRSRIYIRETPGDGPAIQKSQILRRIPQVLYGTHCRVSVNWHGDQKGWQEKARVLNPPFDFLPLPQPSLLSHLYIYSGGRRGEMELDSSGKIPSESVQISTCRISNNLPSAVDGAAPPAEVGKPGGKKGGDGLPAERMSGLDSATFARVGKETKLPRREEGPNRRSRWGRVNNPRQYVVMMALWQVQGDDNMGTVLGAVCVEESILRSCCALVNLSGITQLPASDDIAPSDPHAIYLHLLAAGTQI</sequence>
<dbReference type="HOGENOM" id="CLU_792189_0_0_1"/>
<dbReference type="InParanoid" id="C0NW64"/>
<organism evidence="2 3">
    <name type="scientific">Ajellomyces capsulatus (strain G186AR / H82 / ATCC MYA-2454 / RMSCC 2432)</name>
    <name type="common">Darling's disease fungus</name>
    <name type="synonym">Histoplasma capsulatum</name>
    <dbReference type="NCBI Taxonomy" id="447093"/>
    <lineage>
        <taxon>Eukaryota</taxon>
        <taxon>Fungi</taxon>
        <taxon>Dikarya</taxon>
        <taxon>Ascomycota</taxon>
        <taxon>Pezizomycotina</taxon>
        <taxon>Eurotiomycetes</taxon>
        <taxon>Eurotiomycetidae</taxon>
        <taxon>Onygenales</taxon>
        <taxon>Ajellomycetaceae</taxon>
        <taxon>Histoplasma</taxon>
    </lineage>
</organism>
<proteinExistence type="predicted"/>
<dbReference type="Proteomes" id="UP000001631">
    <property type="component" value="Unassembled WGS sequence"/>
</dbReference>
<reference evidence="2" key="1">
    <citation type="submission" date="2009-02" db="EMBL/GenBank/DDBJ databases">
        <title>The Genome Sequence of Ajellomyces capsulatus strain G186AR.</title>
        <authorList>
            <consortium name="The Broad Institute Genome Sequencing Platform"/>
            <person name="Champion M."/>
            <person name="Cuomo C."/>
            <person name="Ma L.-J."/>
            <person name="Henn M.R."/>
            <person name="Sil A."/>
            <person name="Goldman B."/>
            <person name="Young S.K."/>
            <person name="Kodira C.D."/>
            <person name="Zeng Q."/>
            <person name="Koehrsen M."/>
            <person name="Alvarado L."/>
            <person name="Berlin A."/>
            <person name="Borenstein D."/>
            <person name="Chen Z."/>
            <person name="Engels R."/>
            <person name="Freedman E."/>
            <person name="Gellesch M."/>
            <person name="Goldberg J."/>
            <person name="Griggs A."/>
            <person name="Gujja S."/>
            <person name="Heiman D."/>
            <person name="Hepburn T."/>
            <person name="Howarth C."/>
            <person name="Jen D."/>
            <person name="Larson L."/>
            <person name="Lewis B."/>
            <person name="Mehta T."/>
            <person name="Park D."/>
            <person name="Pearson M."/>
            <person name="Roberts A."/>
            <person name="Saif S."/>
            <person name="Shea T."/>
            <person name="Shenoy N."/>
            <person name="Sisk P."/>
            <person name="Stolte C."/>
            <person name="Sykes S."/>
            <person name="Walk T."/>
            <person name="White J."/>
            <person name="Yandava C."/>
            <person name="Klein B."/>
            <person name="McEwen J.G."/>
            <person name="Puccia R."/>
            <person name="Goldman G.H."/>
            <person name="Felipe M.S."/>
            <person name="Nino-Vega G."/>
            <person name="San-Blas G."/>
            <person name="Taylor J."/>
            <person name="Mendoza L."/>
            <person name="Galagan J."/>
            <person name="Nusbaum C."/>
            <person name="Birren B."/>
        </authorList>
    </citation>
    <scope>NUCLEOTIDE SEQUENCE</scope>
    <source>
        <strain evidence="2">G186AR</strain>
    </source>
</reference>
<evidence type="ECO:0000313" key="3">
    <source>
        <dbReference type="Proteomes" id="UP000001631"/>
    </source>
</evidence>
<name>C0NW64_AJECG</name>